<evidence type="ECO:0000256" key="6">
    <source>
        <dbReference type="SAM" id="MobiDB-lite"/>
    </source>
</evidence>
<dbReference type="SMART" id="SM00283">
    <property type="entry name" value="MA"/>
    <property type="match status" value="1"/>
</dbReference>
<keyword evidence="1 7" id="KW-0812">Transmembrane</keyword>
<comment type="caution">
    <text evidence="10">The sequence shown here is derived from an EMBL/GenBank/DDBJ whole genome shotgun (WGS) entry which is preliminary data.</text>
</comment>
<evidence type="ECO:0000256" key="5">
    <source>
        <dbReference type="PROSITE-ProRule" id="PRU00284"/>
    </source>
</evidence>
<dbReference type="Pfam" id="PF00672">
    <property type="entry name" value="HAMP"/>
    <property type="match status" value="1"/>
</dbReference>
<feature type="domain" description="HAMP" evidence="9">
    <location>
        <begin position="248"/>
        <end position="300"/>
    </location>
</feature>
<feature type="transmembrane region" description="Helical" evidence="7">
    <location>
        <begin position="50"/>
        <end position="69"/>
    </location>
</feature>
<keyword evidence="3 5" id="KW-0807">Transducer</keyword>
<dbReference type="InterPro" id="IPR004089">
    <property type="entry name" value="MCPsignal_dom"/>
</dbReference>
<dbReference type="InterPro" id="IPR004090">
    <property type="entry name" value="Chemotax_Me-accpt_rcpt"/>
</dbReference>
<dbReference type="Gene3D" id="1.10.287.950">
    <property type="entry name" value="Methyl-accepting chemotaxis protein"/>
    <property type="match status" value="1"/>
</dbReference>
<dbReference type="InterPro" id="IPR003660">
    <property type="entry name" value="HAMP_dom"/>
</dbReference>
<feature type="domain" description="Methyl-accepting transducer" evidence="8">
    <location>
        <begin position="305"/>
        <end position="548"/>
    </location>
</feature>
<evidence type="ECO:0000313" key="11">
    <source>
        <dbReference type="Proteomes" id="UP001201161"/>
    </source>
</evidence>
<keyword evidence="7" id="KW-0472">Membrane</keyword>
<proteinExistence type="inferred from homology"/>
<evidence type="ECO:0000259" key="9">
    <source>
        <dbReference type="PROSITE" id="PS50885"/>
    </source>
</evidence>
<evidence type="ECO:0000256" key="7">
    <source>
        <dbReference type="SAM" id="Phobius"/>
    </source>
</evidence>
<feature type="region of interest" description="Disordered" evidence="6">
    <location>
        <begin position="1"/>
        <end position="28"/>
    </location>
</feature>
<sequence>MTVLTAPPRQQADAPVRPQRTTGPVSPVARPVARRGALARFRDLAVARKILAGYLLLVVLMAVVGALGVKQLASTEHRLESLYSHSFQSSVYVAQVRTDQALVSATIEEAIGAGEVTPELQAELDALVADVNKNWDLYTSMDTTGREDVIAQYEKDLPVFRSVRDDEVFALLSAGKEAQAAAVKHDKLDPLRDQLADDLQAVIDLENGIARNSLADSRSAYASSRLLVIGLVVVAGLLGIALALWIGRLVARPLQRTVAVLEEVAGGRLDQRLTVDSADEVGRMGESLNAALERLSTTMGQMDHNAQSLASASEELSAVSGQMSGSASESSSQAGLVSAAAEQVSRNVQTVATGTEEMSASILEIAQNASNAAGVAAQAVVVAESTNATVAKLGDSSAEVGNVIKVINSIAEQTNLLALNATIEAARAGEAGKGFAVVANEVKELAQETGKATEDIGRRIEAIQADTEAAVAAIAEIADIIGQINDAQTTIASAVEEQTATTNEMSRNVAEAATGSTDIAQNVTGVARSASDTQAAATSTSQAADELARMAAEMRSLVGQFRF</sequence>
<evidence type="ECO:0000256" key="3">
    <source>
        <dbReference type="ARBA" id="ARBA00023224"/>
    </source>
</evidence>
<dbReference type="Pfam" id="PF12729">
    <property type="entry name" value="4HB_MCP_1"/>
    <property type="match status" value="1"/>
</dbReference>
<organism evidence="10 11">
    <name type="scientific">Nocardioides potassii</name>
    <dbReference type="NCBI Taxonomy" id="2911371"/>
    <lineage>
        <taxon>Bacteria</taxon>
        <taxon>Bacillati</taxon>
        <taxon>Actinomycetota</taxon>
        <taxon>Actinomycetes</taxon>
        <taxon>Propionibacteriales</taxon>
        <taxon>Nocardioidaceae</taxon>
        <taxon>Nocardioides</taxon>
    </lineage>
</organism>
<name>A0ABS9HDX0_9ACTN</name>
<protein>
    <submittedName>
        <fullName evidence="10">Methyl-accepting chemotaxis protein</fullName>
    </submittedName>
</protein>
<dbReference type="PROSITE" id="PS50111">
    <property type="entry name" value="CHEMOTAXIS_TRANSDUC_2"/>
    <property type="match status" value="1"/>
</dbReference>
<dbReference type="InterPro" id="IPR024478">
    <property type="entry name" value="HlyB_4HB_MCP"/>
</dbReference>
<evidence type="ECO:0000256" key="2">
    <source>
        <dbReference type="ARBA" id="ARBA00022989"/>
    </source>
</evidence>
<dbReference type="Pfam" id="PF00015">
    <property type="entry name" value="MCPsignal"/>
    <property type="match status" value="1"/>
</dbReference>
<comment type="similarity">
    <text evidence="4">Belongs to the methyl-accepting chemotaxis (MCP) protein family.</text>
</comment>
<feature type="transmembrane region" description="Helical" evidence="7">
    <location>
        <begin position="226"/>
        <end position="246"/>
    </location>
</feature>
<keyword evidence="11" id="KW-1185">Reference proteome</keyword>
<evidence type="ECO:0000313" key="10">
    <source>
        <dbReference type="EMBL" id="MCF6378410.1"/>
    </source>
</evidence>
<dbReference type="SUPFAM" id="SSF58104">
    <property type="entry name" value="Methyl-accepting chemotaxis protein (MCP) signaling domain"/>
    <property type="match status" value="1"/>
</dbReference>
<keyword evidence="2 7" id="KW-1133">Transmembrane helix</keyword>
<evidence type="ECO:0000259" key="8">
    <source>
        <dbReference type="PROSITE" id="PS50111"/>
    </source>
</evidence>
<dbReference type="PROSITE" id="PS50885">
    <property type="entry name" value="HAMP"/>
    <property type="match status" value="1"/>
</dbReference>
<dbReference type="EMBL" id="JAKJHZ010000007">
    <property type="protein sequence ID" value="MCF6378410.1"/>
    <property type="molecule type" value="Genomic_DNA"/>
</dbReference>
<dbReference type="Proteomes" id="UP001201161">
    <property type="component" value="Unassembled WGS sequence"/>
</dbReference>
<dbReference type="PANTHER" id="PTHR32089:SF112">
    <property type="entry name" value="LYSOZYME-LIKE PROTEIN-RELATED"/>
    <property type="match status" value="1"/>
</dbReference>
<evidence type="ECO:0000256" key="1">
    <source>
        <dbReference type="ARBA" id="ARBA00022692"/>
    </source>
</evidence>
<dbReference type="PRINTS" id="PR00260">
    <property type="entry name" value="CHEMTRNSDUCR"/>
</dbReference>
<dbReference type="CDD" id="cd06225">
    <property type="entry name" value="HAMP"/>
    <property type="match status" value="1"/>
</dbReference>
<gene>
    <name evidence="10" type="ORF">L2K70_12420</name>
</gene>
<dbReference type="RefSeq" id="WP_236402365.1">
    <property type="nucleotide sequence ID" value="NZ_JAKJHZ010000007.1"/>
</dbReference>
<dbReference type="PANTHER" id="PTHR32089">
    <property type="entry name" value="METHYL-ACCEPTING CHEMOTAXIS PROTEIN MCPB"/>
    <property type="match status" value="1"/>
</dbReference>
<accession>A0ABS9HDX0</accession>
<evidence type="ECO:0000256" key="4">
    <source>
        <dbReference type="ARBA" id="ARBA00029447"/>
    </source>
</evidence>
<dbReference type="SMART" id="SM00304">
    <property type="entry name" value="HAMP"/>
    <property type="match status" value="1"/>
</dbReference>
<reference evidence="10 11" key="1">
    <citation type="submission" date="2022-01" db="EMBL/GenBank/DDBJ databases">
        <title>Nocardioides sp. nov., an actinomycete isolated from mining soil.</title>
        <authorList>
            <person name="Liu L."/>
        </authorList>
    </citation>
    <scope>NUCLEOTIDE SEQUENCE [LARGE SCALE GENOMIC DNA]</scope>
    <source>
        <strain evidence="10 11">KLBMP 9356</strain>
    </source>
</reference>